<dbReference type="EMBL" id="JAENJH010000004">
    <property type="protein sequence ID" value="MBK1786519.1"/>
    <property type="molecule type" value="Genomic_DNA"/>
</dbReference>
<keyword evidence="1" id="KW-0472">Membrane</keyword>
<dbReference type="Proteomes" id="UP000635245">
    <property type="component" value="Unassembled WGS sequence"/>
</dbReference>
<keyword evidence="1" id="KW-1133">Transmembrane helix</keyword>
<keyword evidence="3" id="KW-1185">Reference proteome</keyword>
<proteinExistence type="predicted"/>
<sequence>MEHSRILAFSAAALGIVAAIMLSDGWWFLLGLIGFVLLFFTGEINED</sequence>
<gene>
    <name evidence="2" type="ORF">JHE00_19495</name>
</gene>
<accession>A0A934V6A5</accession>
<organism evidence="2 3">
    <name type="scientific">Prauserella cavernicola</name>
    <dbReference type="NCBI Taxonomy" id="2800127"/>
    <lineage>
        <taxon>Bacteria</taxon>
        <taxon>Bacillati</taxon>
        <taxon>Actinomycetota</taxon>
        <taxon>Actinomycetes</taxon>
        <taxon>Pseudonocardiales</taxon>
        <taxon>Pseudonocardiaceae</taxon>
        <taxon>Prauserella</taxon>
    </lineage>
</organism>
<name>A0A934V6A5_9PSEU</name>
<feature type="transmembrane region" description="Helical" evidence="1">
    <location>
        <begin position="7"/>
        <end position="40"/>
    </location>
</feature>
<reference evidence="2" key="1">
    <citation type="submission" date="2020-12" db="EMBL/GenBank/DDBJ databases">
        <title>Prauserella sp. ASG 168, a novel actinomycete isolated from cave rock.</title>
        <authorList>
            <person name="Suriyachadkun C."/>
        </authorList>
    </citation>
    <scope>NUCLEOTIDE SEQUENCE</scope>
    <source>
        <strain evidence="2">ASG 168</strain>
    </source>
</reference>
<dbReference type="RefSeq" id="WP_200320040.1">
    <property type="nucleotide sequence ID" value="NZ_JAENJH010000004.1"/>
</dbReference>
<evidence type="ECO:0000256" key="1">
    <source>
        <dbReference type="SAM" id="Phobius"/>
    </source>
</evidence>
<keyword evidence="1" id="KW-0812">Transmembrane</keyword>
<protein>
    <submittedName>
        <fullName evidence="2">Uncharacterized protein</fullName>
    </submittedName>
</protein>
<evidence type="ECO:0000313" key="2">
    <source>
        <dbReference type="EMBL" id="MBK1786519.1"/>
    </source>
</evidence>
<comment type="caution">
    <text evidence="2">The sequence shown here is derived from an EMBL/GenBank/DDBJ whole genome shotgun (WGS) entry which is preliminary data.</text>
</comment>
<evidence type="ECO:0000313" key="3">
    <source>
        <dbReference type="Proteomes" id="UP000635245"/>
    </source>
</evidence>
<dbReference type="AlphaFoldDB" id="A0A934V6A5"/>